<proteinExistence type="predicted"/>
<dbReference type="SMART" id="SM00382">
    <property type="entry name" value="AAA"/>
    <property type="match status" value="1"/>
</dbReference>
<dbReference type="InterPro" id="IPR027417">
    <property type="entry name" value="P-loop_NTPase"/>
</dbReference>
<dbReference type="GO" id="GO:0043565">
    <property type="term" value="F:sequence-specific DNA binding"/>
    <property type="evidence" value="ECO:0007669"/>
    <property type="project" value="InterPro"/>
</dbReference>
<dbReference type="SUPFAM" id="SSF52540">
    <property type="entry name" value="P-loop containing nucleoside triphosphate hydrolases"/>
    <property type="match status" value="1"/>
</dbReference>
<evidence type="ECO:0000256" key="13">
    <source>
        <dbReference type="ARBA" id="ARBA00023231"/>
    </source>
</evidence>
<dbReference type="OrthoDB" id="9804019at2"/>
<dbReference type="InterPro" id="IPR002197">
    <property type="entry name" value="HTH_Fis"/>
</dbReference>
<gene>
    <name evidence="20" type="ORF">E2A64_11110</name>
</gene>
<dbReference type="PANTHER" id="PTHR32071:SF95">
    <property type="entry name" value="DNA-BINDING TRANSCRIPTIONAL REGULATOR NTRC"/>
    <property type="match status" value="1"/>
</dbReference>
<keyword evidence="3" id="KW-0963">Cytoplasm</keyword>
<keyword evidence="11" id="KW-0010">Activator</keyword>
<evidence type="ECO:0000256" key="5">
    <source>
        <dbReference type="ARBA" id="ARBA00022553"/>
    </source>
</evidence>
<protein>
    <recommendedName>
        <fullName evidence="2">DNA-binding transcriptional regulator NtrC</fullName>
    </recommendedName>
    <alternativeName>
        <fullName evidence="14">Nitrogen regulation protein NR(I)</fullName>
    </alternativeName>
    <alternativeName>
        <fullName evidence="15">Nitrogen regulator I</fullName>
    </alternativeName>
</protein>
<organism evidence="20 21">
    <name type="scientific">Pseudohoeflea suaedae</name>
    <dbReference type="NCBI Taxonomy" id="877384"/>
    <lineage>
        <taxon>Bacteria</taxon>
        <taxon>Pseudomonadati</taxon>
        <taxon>Pseudomonadota</taxon>
        <taxon>Alphaproteobacteria</taxon>
        <taxon>Hyphomicrobiales</taxon>
        <taxon>Rhizobiaceae</taxon>
        <taxon>Pseudohoeflea</taxon>
    </lineage>
</organism>
<evidence type="ECO:0000256" key="7">
    <source>
        <dbReference type="ARBA" id="ARBA00022840"/>
    </source>
</evidence>
<keyword evidence="10" id="KW-0238">DNA-binding</keyword>
<dbReference type="PANTHER" id="PTHR32071">
    <property type="entry name" value="TRANSCRIPTIONAL REGULATORY PROTEIN"/>
    <property type="match status" value="1"/>
</dbReference>
<dbReference type="Gene3D" id="1.10.8.60">
    <property type="match status" value="1"/>
</dbReference>
<dbReference type="SUPFAM" id="SSF46689">
    <property type="entry name" value="Homeodomain-like"/>
    <property type="match status" value="1"/>
</dbReference>
<dbReference type="GO" id="GO:0005737">
    <property type="term" value="C:cytoplasm"/>
    <property type="evidence" value="ECO:0007669"/>
    <property type="project" value="UniProtKB-SubCell"/>
</dbReference>
<keyword evidence="4" id="KW-0678">Repressor</keyword>
<evidence type="ECO:0000256" key="2">
    <source>
        <dbReference type="ARBA" id="ARBA00019059"/>
    </source>
</evidence>
<dbReference type="InterPro" id="IPR025944">
    <property type="entry name" value="Sigma_54_int_dom_CS"/>
</dbReference>
<evidence type="ECO:0000256" key="6">
    <source>
        <dbReference type="ARBA" id="ARBA00022741"/>
    </source>
</evidence>
<dbReference type="InterPro" id="IPR002078">
    <property type="entry name" value="Sigma_54_int"/>
</dbReference>
<dbReference type="PROSITE" id="PS00675">
    <property type="entry name" value="SIGMA54_INTERACT_1"/>
    <property type="match status" value="1"/>
</dbReference>
<evidence type="ECO:0000256" key="11">
    <source>
        <dbReference type="ARBA" id="ARBA00023159"/>
    </source>
</evidence>
<dbReference type="InterPro" id="IPR001789">
    <property type="entry name" value="Sig_transdc_resp-reg_receiver"/>
</dbReference>
<dbReference type="RefSeq" id="WP_133284563.1">
    <property type="nucleotide sequence ID" value="NZ_SMSI01000002.1"/>
</dbReference>
<evidence type="ECO:0000256" key="15">
    <source>
        <dbReference type="ARBA" id="ARBA00031910"/>
    </source>
</evidence>
<evidence type="ECO:0000256" key="14">
    <source>
        <dbReference type="ARBA" id="ARBA00029881"/>
    </source>
</evidence>
<dbReference type="Proteomes" id="UP000295131">
    <property type="component" value="Unassembled WGS sequence"/>
</dbReference>
<evidence type="ECO:0000256" key="1">
    <source>
        <dbReference type="ARBA" id="ARBA00004496"/>
    </source>
</evidence>
<feature type="modified residue" description="4-aspartylphosphate" evidence="17">
    <location>
        <position position="55"/>
    </location>
</feature>
<keyword evidence="5 17" id="KW-0597">Phosphoprotein</keyword>
<evidence type="ECO:0000256" key="4">
    <source>
        <dbReference type="ARBA" id="ARBA00022491"/>
    </source>
</evidence>
<feature type="domain" description="Sigma-54 factor interaction" evidence="18">
    <location>
        <begin position="142"/>
        <end position="372"/>
    </location>
</feature>
<evidence type="ECO:0000259" key="19">
    <source>
        <dbReference type="PROSITE" id="PS50110"/>
    </source>
</evidence>
<comment type="caution">
    <text evidence="20">The sequence shown here is derived from an EMBL/GenBank/DDBJ whole genome shotgun (WGS) entry which is preliminary data.</text>
</comment>
<evidence type="ECO:0000259" key="18">
    <source>
        <dbReference type="PROSITE" id="PS50045"/>
    </source>
</evidence>
<dbReference type="PROSITE" id="PS50045">
    <property type="entry name" value="SIGMA54_INTERACT_4"/>
    <property type="match status" value="1"/>
</dbReference>
<dbReference type="EMBL" id="SMSI01000002">
    <property type="protein sequence ID" value="TDH35863.1"/>
    <property type="molecule type" value="Genomic_DNA"/>
</dbReference>
<sequence length="508" mass="54909">MSARILIVDDDPVQRRLLKGAVERAGMTADATDDGTKAVKLIANAEEPYDAVVLDLVMPGMDGLSVLAWMAENGHGTPAIVQTGLGGIETVVKAMRAGAFDFVVKPVSPERLITAIGHARKAGTKERASGGGVKITGGFADIVVASPAMDRILSLAKRAAASDIPVVLEGESGVGKEMIARAIQMESARRARPYVTVNCGAIPASLVESILFGHEKGAFTGAVDNHTGKFVEADRGTLFLDEVGDLPPEVQVKLLRAVQSGEIETVGARDVRKVDIRLISATNKDLIEEVKAGRFREDLYYRLNVFPIHVPALRQRKEDIPELARHFVRRYAQSTARSPHINLAPEALALLTAHDWPGNIRELENAVHRAVVLCETETLGADLFPQIAAQMPGYDLASRRHSGALEEMSWVPSIEFDPVKDQGPAMIGFEDQGAVQTHEPEGALNAIASNGQIRPLAEVEEELIRFALSFYDGQMSEVARRLGIGRSTLYRKLKDYAIDPGKPLKTAA</sequence>
<evidence type="ECO:0000256" key="9">
    <source>
        <dbReference type="ARBA" id="ARBA00023015"/>
    </source>
</evidence>
<keyword evidence="7" id="KW-0067">ATP-binding</keyword>
<feature type="domain" description="Response regulatory" evidence="19">
    <location>
        <begin position="4"/>
        <end position="120"/>
    </location>
</feature>
<evidence type="ECO:0000256" key="17">
    <source>
        <dbReference type="PROSITE-ProRule" id="PRU00169"/>
    </source>
</evidence>
<dbReference type="PROSITE" id="PS50110">
    <property type="entry name" value="RESPONSE_REGULATORY"/>
    <property type="match status" value="1"/>
</dbReference>
<dbReference type="Pfam" id="PF00158">
    <property type="entry name" value="Sigma54_activat"/>
    <property type="match status" value="1"/>
</dbReference>
<dbReference type="InterPro" id="IPR025662">
    <property type="entry name" value="Sigma_54_int_dom_ATP-bd_1"/>
</dbReference>
<evidence type="ECO:0000256" key="10">
    <source>
        <dbReference type="ARBA" id="ARBA00023125"/>
    </source>
</evidence>
<evidence type="ECO:0000256" key="12">
    <source>
        <dbReference type="ARBA" id="ARBA00023163"/>
    </source>
</evidence>
<keyword evidence="13" id="KW-0535">Nitrogen fixation</keyword>
<dbReference type="GO" id="GO:0006355">
    <property type="term" value="P:regulation of DNA-templated transcription"/>
    <property type="evidence" value="ECO:0007669"/>
    <property type="project" value="InterPro"/>
</dbReference>
<dbReference type="Pfam" id="PF25601">
    <property type="entry name" value="AAA_lid_14"/>
    <property type="match status" value="1"/>
</dbReference>
<keyword evidence="21" id="KW-1185">Reference proteome</keyword>
<evidence type="ECO:0000313" key="20">
    <source>
        <dbReference type="EMBL" id="TDH35863.1"/>
    </source>
</evidence>
<dbReference type="FunFam" id="3.40.50.300:FF:000006">
    <property type="entry name" value="DNA-binding transcriptional regulator NtrC"/>
    <property type="match status" value="1"/>
</dbReference>
<dbReference type="SMART" id="SM00448">
    <property type="entry name" value="REC"/>
    <property type="match status" value="1"/>
</dbReference>
<dbReference type="InterPro" id="IPR011006">
    <property type="entry name" value="CheY-like_superfamily"/>
</dbReference>
<evidence type="ECO:0000256" key="16">
    <source>
        <dbReference type="ARBA" id="ARBA00043886"/>
    </source>
</evidence>
<evidence type="ECO:0000313" key="21">
    <source>
        <dbReference type="Proteomes" id="UP000295131"/>
    </source>
</evidence>
<dbReference type="GO" id="GO:0005524">
    <property type="term" value="F:ATP binding"/>
    <property type="evidence" value="ECO:0007669"/>
    <property type="project" value="UniProtKB-KW"/>
</dbReference>
<dbReference type="Gene3D" id="3.40.50.2300">
    <property type="match status" value="1"/>
</dbReference>
<dbReference type="Pfam" id="PF00072">
    <property type="entry name" value="Response_reg"/>
    <property type="match status" value="1"/>
</dbReference>
<keyword evidence="9" id="KW-0805">Transcription regulation</keyword>
<keyword evidence="12" id="KW-0804">Transcription</keyword>
<dbReference type="CDD" id="cd00009">
    <property type="entry name" value="AAA"/>
    <property type="match status" value="1"/>
</dbReference>
<keyword evidence="6" id="KW-0547">Nucleotide-binding</keyword>
<dbReference type="PRINTS" id="PR01590">
    <property type="entry name" value="HTHFIS"/>
</dbReference>
<comment type="subcellular location">
    <subcellularLocation>
        <location evidence="1">Cytoplasm</location>
    </subcellularLocation>
</comment>
<dbReference type="InterPro" id="IPR003593">
    <property type="entry name" value="AAA+_ATPase"/>
</dbReference>
<evidence type="ECO:0000256" key="3">
    <source>
        <dbReference type="ARBA" id="ARBA00022490"/>
    </source>
</evidence>
<evidence type="ECO:0000256" key="8">
    <source>
        <dbReference type="ARBA" id="ARBA00023012"/>
    </source>
</evidence>
<accession>A0A4R5PJL4</accession>
<dbReference type="Pfam" id="PF02954">
    <property type="entry name" value="HTH_8"/>
    <property type="match status" value="1"/>
</dbReference>
<dbReference type="InterPro" id="IPR058031">
    <property type="entry name" value="AAA_lid_NorR"/>
</dbReference>
<keyword evidence="8" id="KW-0902">Two-component regulatory system</keyword>
<dbReference type="GO" id="GO:0000160">
    <property type="term" value="P:phosphorelay signal transduction system"/>
    <property type="evidence" value="ECO:0007669"/>
    <property type="project" value="UniProtKB-KW"/>
</dbReference>
<dbReference type="SUPFAM" id="SSF52172">
    <property type="entry name" value="CheY-like"/>
    <property type="match status" value="1"/>
</dbReference>
<dbReference type="Gene3D" id="1.10.10.60">
    <property type="entry name" value="Homeodomain-like"/>
    <property type="match status" value="1"/>
</dbReference>
<dbReference type="InterPro" id="IPR009057">
    <property type="entry name" value="Homeodomain-like_sf"/>
</dbReference>
<reference evidence="20 21" key="1">
    <citation type="journal article" date="2013" name="Int. J. Syst. Evol. Microbiol.">
        <title>Hoeflea suaedae sp. nov., an endophytic bacterium isolated from the root of the halophyte Suaeda maritima.</title>
        <authorList>
            <person name="Chung E.J."/>
            <person name="Park J.A."/>
            <person name="Pramanik P."/>
            <person name="Bibi F."/>
            <person name="Jeon C.O."/>
            <person name="Chung Y.R."/>
        </authorList>
    </citation>
    <scope>NUCLEOTIDE SEQUENCE [LARGE SCALE GENOMIC DNA]</scope>
    <source>
        <strain evidence="20 21">YC6898</strain>
    </source>
</reference>
<comment type="function">
    <text evidence="16">Member of the two-component regulatory system NtrB/NtrC, which controls expression of the nitrogen-regulated (ntr) genes in response to nitrogen limitation. Phosphorylated NtrC binds directly to DNA and stimulates the formation of open promoter-sigma54-RNA polymerase complexes.</text>
</comment>
<name>A0A4R5PJL4_9HYPH</name>
<dbReference type="AlphaFoldDB" id="A0A4R5PJL4"/>
<dbReference type="Gene3D" id="3.40.50.300">
    <property type="entry name" value="P-loop containing nucleotide triphosphate hydrolases"/>
    <property type="match status" value="1"/>
</dbReference>
<dbReference type="PROSITE" id="PS00688">
    <property type="entry name" value="SIGMA54_INTERACT_3"/>
    <property type="match status" value="1"/>
</dbReference>